<evidence type="ECO:0000313" key="12">
    <source>
        <dbReference type="Proteomes" id="UP000237271"/>
    </source>
</evidence>
<proteinExistence type="predicted"/>
<dbReference type="OrthoDB" id="3176171at2759"/>
<dbReference type="GO" id="GO:0005874">
    <property type="term" value="C:microtubule"/>
    <property type="evidence" value="ECO:0007669"/>
    <property type="project" value="UniProtKB-KW"/>
</dbReference>
<keyword evidence="2" id="KW-0963">Cytoplasm</keyword>
<dbReference type="InterPro" id="IPR008984">
    <property type="entry name" value="SMAD_FHA_dom_sf"/>
</dbReference>
<evidence type="ECO:0000256" key="8">
    <source>
        <dbReference type="SAM" id="Coils"/>
    </source>
</evidence>
<evidence type="ECO:0000256" key="5">
    <source>
        <dbReference type="ARBA" id="ARBA00022840"/>
    </source>
</evidence>
<dbReference type="CDD" id="cd22709">
    <property type="entry name" value="FHA_KIF28P"/>
    <property type="match status" value="1"/>
</dbReference>
<dbReference type="Proteomes" id="UP000237271">
    <property type="component" value="Unassembled WGS sequence"/>
</dbReference>
<dbReference type="SMART" id="SM00240">
    <property type="entry name" value="FHA"/>
    <property type="match status" value="1"/>
</dbReference>
<dbReference type="Pfam" id="PF12423">
    <property type="entry name" value="KIF1B"/>
    <property type="match status" value="1"/>
</dbReference>
<evidence type="ECO:0000256" key="1">
    <source>
        <dbReference type="ARBA" id="ARBA00004245"/>
    </source>
</evidence>
<protein>
    <submittedName>
        <fullName evidence="11">Kinesin-like protein</fullName>
    </submittedName>
</protein>
<reference evidence="11 12" key="1">
    <citation type="journal article" date="2017" name="Genome Biol. Evol.">
        <title>Phytophthora megakarya and P. palmivora, closely related causal agents of cacao black pod rot, underwent increases in genome sizes and gene numbers by different mechanisms.</title>
        <authorList>
            <person name="Ali S.S."/>
            <person name="Shao J."/>
            <person name="Lary D.J."/>
            <person name="Kronmiller B."/>
            <person name="Shen D."/>
            <person name="Strem M.D."/>
            <person name="Amoako-Attah I."/>
            <person name="Akrofi A.Y."/>
            <person name="Begoude B.A."/>
            <person name="Ten Hoopen G.M."/>
            <person name="Coulibaly K."/>
            <person name="Kebe B.I."/>
            <person name="Melnick R.L."/>
            <person name="Guiltinan M.J."/>
            <person name="Tyler B.M."/>
            <person name="Meinhardt L.W."/>
            <person name="Bailey B.A."/>
        </authorList>
    </citation>
    <scope>NUCLEOTIDE SEQUENCE [LARGE SCALE GENOMIC DNA]</scope>
    <source>
        <strain evidence="12">sbr112.9</strain>
    </source>
</reference>
<feature type="region of interest" description="Disordered" evidence="9">
    <location>
        <begin position="802"/>
        <end position="831"/>
    </location>
</feature>
<dbReference type="Gene3D" id="2.60.200.20">
    <property type="match status" value="1"/>
</dbReference>
<accession>A0A2P4XMX2</accession>
<dbReference type="Gene3D" id="6.10.250.2520">
    <property type="match status" value="1"/>
</dbReference>
<dbReference type="InterPro" id="IPR032405">
    <property type="entry name" value="Kinesin_assoc"/>
</dbReference>
<keyword evidence="3" id="KW-0493">Microtubule</keyword>
<dbReference type="Pfam" id="PF16183">
    <property type="entry name" value="Kinesin_assoc"/>
    <property type="match status" value="1"/>
</dbReference>
<keyword evidence="5" id="KW-0067">ATP-binding</keyword>
<evidence type="ECO:0000256" key="3">
    <source>
        <dbReference type="ARBA" id="ARBA00022701"/>
    </source>
</evidence>
<evidence type="ECO:0000256" key="6">
    <source>
        <dbReference type="ARBA" id="ARBA00023175"/>
    </source>
</evidence>
<keyword evidence="4" id="KW-0547">Nucleotide-binding</keyword>
<keyword evidence="7" id="KW-0206">Cytoskeleton</keyword>
<evidence type="ECO:0000256" key="9">
    <source>
        <dbReference type="SAM" id="MobiDB-lite"/>
    </source>
</evidence>
<feature type="coiled-coil region" evidence="8">
    <location>
        <begin position="35"/>
        <end position="77"/>
    </location>
</feature>
<dbReference type="EMBL" id="NCKW01009506">
    <property type="protein sequence ID" value="POM66912.1"/>
    <property type="molecule type" value="Genomic_DNA"/>
</dbReference>
<dbReference type="Pfam" id="PF00498">
    <property type="entry name" value="FHA"/>
    <property type="match status" value="1"/>
</dbReference>
<sequence>MDARPPSRGMNGSSSGAAVEGEFGTSGTPRINTARERELAAIREQLEENQRLLQESEKTWNERLKETEELARKREEQLKVLGLVSNTNELKEKAIRNPHLLNLNEDQQMSEKLVYFINAGTNKVGRIDAAEEQNIVVGGLGIMKEHCIITRREQTKVSEDGAKEVEAQSTHSYLFITPCRGAKVFVNAEPLDDEKEIELYHCDRLILGNSNVFRVVNPSARPENPTAEELAHESRFDWQCAMKELNTKQIQETLEAEAIAEKEKREIDARMKKMEEMMQMEQKLAEEKLGKQKEEWEEHVRSLNEQMKVKELEIKNQMQTEGDNDKKKLAEQLAQQESKLAEELVKAEILFEKKQQELVSRQKELELSLQKQMREAKVLESQKERERIERAKFDDLLLQSIPLVNEANSIADELQKQTLFTLRLITSGPAIAALAQKTETLEDEELTISNGIGAELKVEVNFQESGTFRSVMWDVEQFHANVYVMREMYQTFIEHNRLPTYADTWKDTYGDDCDPFYDPPRPQLIGKSFVFLRNLVFGCKINEMTSIFNHAGGNSGSLKCEITPTILSHEWQACQHRLVETCPEDVETLVLPTLATFIGSNLRLNIFIESLHGIPGKLCKNAYVSFKWSANSEEQLEPVEHKSAPTSSPSVDPQLNFNVVVEQAITPELVAFLQNSPLEFCVFGIVPSSNLNKVASRAVDLKSTSSTAELLYGDGSVQFYNADENGHNTLLSKKKSMRRRKGKAMDDESSDATLQQYREQLAVQEKTLAENTLELENKTQEVIMLEQYLEFERTQNTDLRSALESLERTNKLERPKTASKTRSRSQMDPMVNNPHILTDHFNMVSQRSFRADGSLGTATMSRITTYPAMGGASDVHSTIDSTIDSAIVPKKIEKPRKSECTVM</sequence>
<evidence type="ECO:0000256" key="7">
    <source>
        <dbReference type="ARBA" id="ARBA00023212"/>
    </source>
</evidence>
<evidence type="ECO:0000256" key="2">
    <source>
        <dbReference type="ARBA" id="ARBA00022490"/>
    </source>
</evidence>
<gene>
    <name evidence="11" type="ORF">PHPALM_17156</name>
</gene>
<name>A0A2P4XMX2_9STRA</name>
<dbReference type="AlphaFoldDB" id="A0A2P4XMX2"/>
<comment type="subcellular location">
    <subcellularLocation>
        <location evidence="1">Cytoplasm</location>
        <location evidence="1">Cytoskeleton</location>
    </subcellularLocation>
</comment>
<keyword evidence="12" id="KW-1185">Reference proteome</keyword>
<feature type="domain" description="FHA" evidence="10">
    <location>
        <begin position="121"/>
        <end position="191"/>
    </location>
</feature>
<dbReference type="GO" id="GO:0005524">
    <property type="term" value="F:ATP binding"/>
    <property type="evidence" value="ECO:0007669"/>
    <property type="project" value="UniProtKB-KW"/>
</dbReference>
<evidence type="ECO:0000256" key="4">
    <source>
        <dbReference type="ARBA" id="ARBA00022741"/>
    </source>
</evidence>
<feature type="region of interest" description="Disordered" evidence="9">
    <location>
        <begin position="1"/>
        <end position="34"/>
    </location>
</feature>
<feature type="coiled-coil region" evidence="8">
    <location>
        <begin position="257"/>
        <end position="389"/>
    </location>
</feature>
<evidence type="ECO:0000313" key="11">
    <source>
        <dbReference type="EMBL" id="POM66912.1"/>
    </source>
</evidence>
<dbReference type="InterPro" id="IPR000253">
    <property type="entry name" value="FHA_dom"/>
</dbReference>
<organism evidence="11 12">
    <name type="scientific">Phytophthora palmivora</name>
    <dbReference type="NCBI Taxonomy" id="4796"/>
    <lineage>
        <taxon>Eukaryota</taxon>
        <taxon>Sar</taxon>
        <taxon>Stramenopiles</taxon>
        <taxon>Oomycota</taxon>
        <taxon>Peronosporomycetes</taxon>
        <taxon>Peronosporales</taxon>
        <taxon>Peronosporaceae</taxon>
        <taxon>Phytophthora</taxon>
    </lineage>
</organism>
<dbReference type="InterPro" id="IPR022140">
    <property type="entry name" value="Kinesin-like_KIF1-typ"/>
</dbReference>
<comment type="caution">
    <text evidence="11">The sequence shown here is derived from an EMBL/GenBank/DDBJ whole genome shotgun (WGS) entry which is preliminary data.</text>
</comment>
<keyword evidence="8" id="KW-0175">Coiled coil</keyword>
<feature type="compositionally biased region" description="Basic and acidic residues" evidence="9">
    <location>
        <begin position="805"/>
        <end position="816"/>
    </location>
</feature>
<dbReference type="SUPFAM" id="SSF49879">
    <property type="entry name" value="SMAD/FHA domain"/>
    <property type="match status" value="1"/>
</dbReference>
<evidence type="ECO:0000259" key="10">
    <source>
        <dbReference type="SMART" id="SM00240"/>
    </source>
</evidence>
<keyword evidence="6" id="KW-0505">Motor protein</keyword>
<dbReference type="PANTHER" id="PTHR47117">
    <property type="entry name" value="STAR-RELATED LIPID TRANSFER PROTEIN 9"/>
    <property type="match status" value="1"/>
</dbReference>